<sequence length="72" mass="8176">MSNELYKGEIGRIYGMRLIETPDGFELKIIPGIGNKYSVKAMRELLHTILSDVFVPVEAYEKKCDIKVEVGE</sequence>
<evidence type="ECO:0000313" key="1">
    <source>
        <dbReference type="EMBL" id="QJA51478.1"/>
    </source>
</evidence>
<protein>
    <submittedName>
        <fullName evidence="1">Uncharacterized protein</fullName>
    </submittedName>
</protein>
<dbReference type="AlphaFoldDB" id="A0A6H1ZVD6"/>
<gene>
    <name evidence="1" type="ORF">TM448A02160_0012</name>
</gene>
<name>A0A6H1ZVD6_9ZZZZ</name>
<organism evidence="1">
    <name type="scientific">viral metagenome</name>
    <dbReference type="NCBI Taxonomy" id="1070528"/>
    <lineage>
        <taxon>unclassified sequences</taxon>
        <taxon>metagenomes</taxon>
        <taxon>organismal metagenomes</taxon>
    </lineage>
</organism>
<accession>A0A6H1ZVD6</accession>
<reference evidence="1" key="1">
    <citation type="submission" date="2020-03" db="EMBL/GenBank/DDBJ databases">
        <title>The deep terrestrial virosphere.</title>
        <authorList>
            <person name="Holmfeldt K."/>
            <person name="Nilsson E."/>
            <person name="Simone D."/>
            <person name="Lopez-Fernandez M."/>
            <person name="Wu X."/>
            <person name="de Brujin I."/>
            <person name="Lundin D."/>
            <person name="Andersson A."/>
            <person name="Bertilsson S."/>
            <person name="Dopson M."/>
        </authorList>
    </citation>
    <scope>NUCLEOTIDE SEQUENCE</scope>
    <source>
        <strain evidence="1">TM448A02160</strain>
    </source>
</reference>
<proteinExistence type="predicted"/>
<dbReference type="EMBL" id="MT144266">
    <property type="protein sequence ID" value="QJA51478.1"/>
    <property type="molecule type" value="Genomic_DNA"/>
</dbReference>